<evidence type="ECO:0000313" key="12">
    <source>
        <dbReference type="EMBL" id="TKC12360.1"/>
    </source>
</evidence>
<comment type="subcellular location">
    <subcellularLocation>
        <location evidence="1">Cell inner membrane</location>
        <topology evidence="1">Single-pass membrane protein</topology>
        <orientation evidence="1">Periplasmic side</orientation>
    </subcellularLocation>
</comment>
<keyword evidence="8" id="KW-1133">Transmembrane helix</keyword>
<dbReference type="Pfam" id="PF03544">
    <property type="entry name" value="TonB_C"/>
    <property type="match status" value="1"/>
</dbReference>
<evidence type="ECO:0000256" key="7">
    <source>
        <dbReference type="ARBA" id="ARBA00022927"/>
    </source>
</evidence>
<dbReference type="InterPro" id="IPR037682">
    <property type="entry name" value="TonB_C"/>
</dbReference>
<protein>
    <submittedName>
        <fullName evidence="12">Energy transducer TonB</fullName>
    </submittedName>
</protein>
<evidence type="ECO:0000259" key="11">
    <source>
        <dbReference type="PROSITE" id="PS52015"/>
    </source>
</evidence>
<dbReference type="EMBL" id="SWBR01000001">
    <property type="protein sequence ID" value="TKC12360.1"/>
    <property type="molecule type" value="Genomic_DNA"/>
</dbReference>
<organism evidence="12 13">
    <name type="scientific">Pedobacter polaris</name>
    <dbReference type="NCBI Taxonomy" id="2571273"/>
    <lineage>
        <taxon>Bacteria</taxon>
        <taxon>Pseudomonadati</taxon>
        <taxon>Bacteroidota</taxon>
        <taxon>Sphingobacteriia</taxon>
        <taxon>Sphingobacteriales</taxon>
        <taxon>Sphingobacteriaceae</taxon>
        <taxon>Pedobacter</taxon>
    </lineage>
</organism>
<dbReference type="PANTHER" id="PTHR33446:SF2">
    <property type="entry name" value="PROTEIN TONB"/>
    <property type="match status" value="1"/>
</dbReference>
<comment type="caution">
    <text evidence="12">The sequence shown here is derived from an EMBL/GenBank/DDBJ whole genome shotgun (WGS) entry which is preliminary data.</text>
</comment>
<feature type="region of interest" description="Disordered" evidence="10">
    <location>
        <begin position="54"/>
        <end position="80"/>
    </location>
</feature>
<evidence type="ECO:0000313" key="13">
    <source>
        <dbReference type="Proteomes" id="UP000309488"/>
    </source>
</evidence>
<keyword evidence="7" id="KW-0653">Protein transport</keyword>
<comment type="similarity">
    <text evidence="2">Belongs to the TonB family.</text>
</comment>
<keyword evidence="5" id="KW-0997">Cell inner membrane</keyword>
<dbReference type="NCBIfam" id="TIGR01352">
    <property type="entry name" value="tonB_Cterm"/>
    <property type="match status" value="1"/>
</dbReference>
<dbReference type="InterPro" id="IPR051045">
    <property type="entry name" value="TonB-dependent_transducer"/>
</dbReference>
<dbReference type="GO" id="GO:0098797">
    <property type="term" value="C:plasma membrane protein complex"/>
    <property type="evidence" value="ECO:0007669"/>
    <property type="project" value="TreeGrafter"/>
</dbReference>
<keyword evidence="3" id="KW-0813">Transport</keyword>
<evidence type="ECO:0000256" key="9">
    <source>
        <dbReference type="ARBA" id="ARBA00023136"/>
    </source>
</evidence>
<gene>
    <name evidence="12" type="ORF">FA048_01700</name>
</gene>
<dbReference type="GO" id="GO:0055085">
    <property type="term" value="P:transmembrane transport"/>
    <property type="evidence" value="ECO:0007669"/>
    <property type="project" value="InterPro"/>
</dbReference>
<dbReference type="InterPro" id="IPR006260">
    <property type="entry name" value="TonB/TolA_C"/>
</dbReference>
<evidence type="ECO:0000256" key="5">
    <source>
        <dbReference type="ARBA" id="ARBA00022519"/>
    </source>
</evidence>
<keyword evidence="13" id="KW-1185">Reference proteome</keyword>
<name>A0A4U1CVZ9_9SPHI</name>
<dbReference type="GO" id="GO:0015031">
    <property type="term" value="P:protein transport"/>
    <property type="evidence" value="ECO:0007669"/>
    <property type="project" value="UniProtKB-KW"/>
</dbReference>
<sequence length="199" mass="21796">MAYLLELNTISQLDSLLLNLNLKIKIMKNIAFLALISTFILSSCQNEVKKDEQVKTDTTKFPTPVAADDSTAKDSVAPPPPVANEATAADDNTVYSFVSMKNPPKYPGGIAAFYKFLGQNIKYPADATAKNVQGPVFTSFIVEKDGSITDIKVDRKLGNGLDEEAIRVLKLAKKWIPGMQDGKPVRVKYSLPIKFTLAK</sequence>
<feature type="domain" description="TonB C-terminal" evidence="11">
    <location>
        <begin position="108"/>
        <end position="199"/>
    </location>
</feature>
<keyword evidence="6" id="KW-0812">Transmembrane</keyword>
<evidence type="ECO:0000256" key="4">
    <source>
        <dbReference type="ARBA" id="ARBA00022475"/>
    </source>
</evidence>
<evidence type="ECO:0000256" key="3">
    <source>
        <dbReference type="ARBA" id="ARBA00022448"/>
    </source>
</evidence>
<evidence type="ECO:0000256" key="2">
    <source>
        <dbReference type="ARBA" id="ARBA00006555"/>
    </source>
</evidence>
<dbReference type="Proteomes" id="UP000309488">
    <property type="component" value="Unassembled WGS sequence"/>
</dbReference>
<keyword evidence="9" id="KW-0472">Membrane</keyword>
<accession>A0A4U1CVZ9</accession>
<proteinExistence type="inferred from homology"/>
<dbReference type="SUPFAM" id="SSF74653">
    <property type="entry name" value="TolA/TonB C-terminal domain"/>
    <property type="match status" value="1"/>
</dbReference>
<dbReference type="Gene3D" id="3.30.1150.10">
    <property type="match status" value="1"/>
</dbReference>
<keyword evidence="4" id="KW-1003">Cell membrane</keyword>
<dbReference type="AlphaFoldDB" id="A0A4U1CVZ9"/>
<dbReference type="PROSITE" id="PS52015">
    <property type="entry name" value="TONB_CTD"/>
    <property type="match status" value="1"/>
</dbReference>
<reference evidence="12 13" key="1">
    <citation type="submission" date="2019-04" db="EMBL/GenBank/DDBJ databases">
        <title>Pedobacter sp. RP-3-22 sp. nov., isolated from Arctic soil.</title>
        <authorList>
            <person name="Dahal R.H."/>
            <person name="Kim D.-U."/>
        </authorList>
    </citation>
    <scope>NUCLEOTIDE SEQUENCE [LARGE SCALE GENOMIC DNA]</scope>
    <source>
        <strain evidence="12 13">RP-3-22</strain>
    </source>
</reference>
<dbReference type="GO" id="GO:0031992">
    <property type="term" value="F:energy transducer activity"/>
    <property type="evidence" value="ECO:0007669"/>
    <property type="project" value="TreeGrafter"/>
</dbReference>
<dbReference type="OrthoDB" id="649093at2"/>
<evidence type="ECO:0000256" key="1">
    <source>
        <dbReference type="ARBA" id="ARBA00004383"/>
    </source>
</evidence>
<evidence type="ECO:0000256" key="10">
    <source>
        <dbReference type="SAM" id="MobiDB-lite"/>
    </source>
</evidence>
<evidence type="ECO:0000256" key="6">
    <source>
        <dbReference type="ARBA" id="ARBA00022692"/>
    </source>
</evidence>
<evidence type="ECO:0000256" key="8">
    <source>
        <dbReference type="ARBA" id="ARBA00022989"/>
    </source>
</evidence>
<dbReference type="PANTHER" id="PTHR33446">
    <property type="entry name" value="PROTEIN TONB-RELATED"/>
    <property type="match status" value="1"/>
</dbReference>